<dbReference type="Pfam" id="PF05069">
    <property type="entry name" value="Phage_tail_S"/>
    <property type="match status" value="1"/>
</dbReference>
<reference evidence="1 2" key="1">
    <citation type="submission" date="2023-08" db="EMBL/GenBank/DDBJ databases">
        <title>Achromobacter seleniivolatilans sp. nov., isolated from seleniferous soil.</title>
        <authorList>
            <person name="Zhang S."/>
            <person name="Li K."/>
            <person name="Peng J."/>
            <person name="Zhao Q."/>
            <person name="Wang H."/>
            <person name="Guo Y."/>
        </authorList>
    </citation>
    <scope>NUCLEOTIDE SEQUENCE [LARGE SCALE GENOMIC DNA]</scope>
    <source>
        <strain evidence="1 2">R39</strain>
    </source>
</reference>
<accession>A0ABY9M7T1</accession>
<evidence type="ECO:0000313" key="2">
    <source>
        <dbReference type="Proteomes" id="UP001234798"/>
    </source>
</evidence>
<keyword evidence="2" id="KW-1185">Reference proteome</keyword>
<dbReference type="Proteomes" id="UP001234798">
    <property type="component" value="Chromosome"/>
</dbReference>
<gene>
    <name evidence="1" type="ORF">RAS12_12160</name>
</gene>
<dbReference type="RefSeq" id="WP_306948737.1">
    <property type="nucleotide sequence ID" value="NZ_CP132976.1"/>
</dbReference>
<protein>
    <submittedName>
        <fullName evidence="1">Phage virion morphogenesis protein</fullName>
    </submittedName>
</protein>
<name>A0ABY9M7T1_9BURK</name>
<dbReference type="EMBL" id="CP132976">
    <property type="protein sequence ID" value="WMD23092.1"/>
    <property type="molecule type" value="Genomic_DNA"/>
</dbReference>
<evidence type="ECO:0000313" key="1">
    <source>
        <dbReference type="EMBL" id="WMD23092.1"/>
    </source>
</evidence>
<organism evidence="1 2">
    <name type="scientific">Achromobacter seleniivolatilans</name>
    <dbReference type="NCBI Taxonomy" id="3047478"/>
    <lineage>
        <taxon>Bacteria</taxon>
        <taxon>Pseudomonadati</taxon>
        <taxon>Pseudomonadota</taxon>
        <taxon>Betaproteobacteria</taxon>
        <taxon>Burkholderiales</taxon>
        <taxon>Alcaligenaceae</taxon>
        <taxon>Achromobacter</taxon>
    </lineage>
</organism>
<dbReference type="NCBIfam" id="TIGR01635">
    <property type="entry name" value="tail_comp_S"/>
    <property type="match status" value="1"/>
</dbReference>
<sequence>MATMLVVEVNDVQFAQAMKRLTELMADMTPALRGIGEYLASSSQDRFGTQTAPDGSAWTPLSNWYRETKPSNKDKVLTLRGYLRSSIHWQVMPDQVLVGSNLEYAAIHQFGGVIRPKKAKALKVGGRVVSQVKIPARQYLGISAEDATESEELAADYLAGAFKDGPA</sequence>
<dbReference type="InterPro" id="IPR006522">
    <property type="entry name" value="Phage_virion_morphogenesis"/>
</dbReference>
<proteinExistence type="predicted"/>